<evidence type="ECO:0000313" key="2">
    <source>
        <dbReference type="EMBL" id="ADF80213.1"/>
    </source>
</evidence>
<keyword evidence="1" id="KW-0472">Membrane</keyword>
<geneLocation type="plasmid" evidence="2">
    <name>pP12-1</name>
</geneLocation>
<proteinExistence type="predicted"/>
<organism evidence="2">
    <name type="scientific">Pyrococcus sp. 12/1</name>
    <dbReference type="NCBI Taxonomy" id="758582"/>
    <lineage>
        <taxon>Archaea</taxon>
        <taxon>Methanobacteriati</taxon>
        <taxon>Methanobacteriota</taxon>
        <taxon>Thermococci</taxon>
        <taxon>Thermococcales</taxon>
        <taxon>Thermococcaceae</taxon>
        <taxon>Pyrococcus</taxon>
    </lineage>
</organism>
<name>D6MY12_9EURY</name>
<gene>
    <name evidence="2" type="ORF">p12-6</name>
</gene>
<dbReference type="EMBL" id="GU056178">
    <property type="protein sequence ID" value="ADF80213.1"/>
    <property type="molecule type" value="Genomic_DNA"/>
</dbReference>
<reference evidence="2" key="1">
    <citation type="journal article" date="2010" name="Nucleic Acids Res.">
        <title>Two novel families of plasmids from hyperthermophilic archaea encoding new families of replication proteins.</title>
        <authorList>
            <person name="Soler N."/>
            <person name="Marguet E."/>
            <person name="Cortez D."/>
            <person name="Desnoues N."/>
            <person name="Keller J."/>
            <person name="van Tilbeurgh H."/>
            <person name="Sezonov G."/>
            <person name="Forterre P."/>
        </authorList>
    </citation>
    <scope>NUCLEOTIDE SEQUENCE</scope>
    <source>
        <strain evidence="2">12/1</strain>
        <plasmid evidence="2">pP12-1</plasmid>
    </source>
</reference>
<evidence type="ECO:0000256" key="1">
    <source>
        <dbReference type="SAM" id="Phobius"/>
    </source>
</evidence>
<keyword evidence="2" id="KW-0614">Plasmid</keyword>
<dbReference type="AlphaFoldDB" id="D6MY12"/>
<keyword evidence="1" id="KW-0812">Transmembrane</keyword>
<sequence>MKARTNPLLRWPFIPAVGPGNRGEVFTASPCSCIFVLDVYICFSRIAAFQPYMRFPHILWASFFLGCLFCVGQPTCYYSRIYEKISY</sequence>
<accession>D6MY12</accession>
<feature type="transmembrane region" description="Helical" evidence="1">
    <location>
        <begin position="58"/>
        <end position="78"/>
    </location>
</feature>
<protein>
    <submittedName>
        <fullName evidence="2">p12-6p</fullName>
    </submittedName>
</protein>
<keyword evidence="1" id="KW-1133">Transmembrane helix</keyword>